<evidence type="ECO:0000313" key="2">
    <source>
        <dbReference type="Proteomes" id="UP000256779"/>
    </source>
</evidence>
<comment type="caution">
    <text evidence="1">The sequence shown here is derived from an EMBL/GenBank/DDBJ whole genome shotgun (WGS) entry which is preliminary data.</text>
</comment>
<protein>
    <recommendedName>
        <fullName evidence="3">Lipocalin-like protein</fullName>
    </recommendedName>
</protein>
<dbReference type="Proteomes" id="UP000256779">
    <property type="component" value="Unassembled WGS sequence"/>
</dbReference>
<accession>A0A3D9L0L5</accession>
<reference evidence="1 2" key="1">
    <citation type="submission" date="2018-07" db="EMBL/GenBank/DDBJ databases">
        <title>Genomic Encyclopedia of Type Strains, Phase IV (KMG-IV): sequencing the most valuable type-strain genomes for metagenomic binning, comparative biology and taxonomic classification.</title>
        <authorList>
            <person name="Goeker M."/>
        </authorList>
    </citation>
    <scope>NUCLEOTIDE SEQUENCE [LARGE SCALE GENOMIC DNA]</scope>
    <source>
        <strain evidence="1 2">DSM 4134</strain>
    </source>
</reference>
<dbReference type="EMBL" id="QREG01000013">
    <property type="protein sequence ID" value="RED96984.1"/>
    <property type="molecule type" value="Genomic_DNA"/>
</dbReference>
<name>A0A3D9L0L5_MARFU</name>
<proteinExistence type="predicted"/>
<sequence>MRNICLLLLILPSCTPSSIEAPRVLQHNLNGQWKATAFDGFLHETWRTLPNGQLEQEGFYIANGDTLYKAVTRLFTVNQELILLSVIKDSSPKVFKATSIAKDRIVFENTDYRNPSKVIYTIESPTNYQRSILGIEPNGDSAHYQFDFVKIK</sequence>
<organism evidence="1 2">
    <name type="scientific">Marinoscillum furvescens DSM 4134</name>
    <dbReference type="NCBI Taxonomy" id="1122208"/>
    <lineage>
        <taxon>Bacteria</taxon>
        <taxon>Pseudomonadati</taxon>
        <taxon>Bacteroidota</taxon>
        <taxon>Cytophagia</taxon>
        <taxon>Cytophagales</taxon>
        <taxon>Reichenbachiellaceae</taxon>
        <taxon>Marinoscillum</taxon>
    </lineage>
</organism>
<gene>
    <name evidence="1" type="ORF">C7460_11332</name>
</gene>
<keyword evidence="2" id="KW-1185">Reference proteome</keyword>
<evidence type="ECO:0000313" key="1">
    <source>
        <dbReference type="EMBL" id="RED96984.1"/>
    </source>
</evidence>
<dbReference type="AlphaFoldDB" id="A0A3D9L0L5"/>
<evidence type="ECO:0008006" key="3">
    <source>
        <dbReference type="Google" id="ProtNLM"/>
    </source>
</evidence>